<dbReference type="PANTHER" id="PTHR13822:SF10">
    <property type="entry name" value="ATP SYNTHASE EPSILON CHAIN, CHLOROPLASTIC"/>
    <property type="match status" value="1"/>
</dbReference>
<evidence type="ECO:0000256" key="8">
    <source>
        <dbReference type="HAMAP-Rule" id="MF_00530"/>
    </source>
</evidence>
<dbReference type="GO" id="GO:0046933">
    <property type="term" value="F:proton-transporting ATP synthase activity, rotational mechanism"/>
    <property type="evidence" value="ECO:0007669"/>
    <property type="project" value="UniProtKB-UniRule"/>
</dbReference>
<evidence type="ECO:0000256" key="1">
    <source>
        <dbReference type="ARBA" id="ARBA00004184"/>
    </source>
</evidence>
<evidence type="ECO:0000313" key="12">
    <source>
        <dbReference type="Proteomes" id="UP000823613"/>
    </source>
</evidence>
<dbReference type="GO" id="GO:0005524">
    <property type="term" value="F:ATP binding"/>
    <property type="evidence" value="ECO:0007669"/>
    <property type="project" value="UniProtKB-UniRule"/>
</dbReference>
<dbReference type="Gene3D" id="2.60.15.10">
    <property type="entry name" value="F0F1 ATP synthase delta/epsilon subunit, N-terminal"/>
    <property type="match status" value="1"/>
</dbReference>
<dbReference type="Proteomes" id="UP000823613">
    <property type="component" value="Unassembled WGS sequence"/>
</dbReference>
<comment type="caution">
    <text evidence="11">The sequence shown here is derived from an EMBL/GenBank/DDBJ whole genome shotgun (WGS) entry which is preliminary data.</text>
</comment>
<evidence type="ECO:0000256" key="3">
    <source>
        <dbReference type="ARBA" id="ARBA00022448"/>
    </source>
</evidence>
<dbReference type="AlphaFoldDB" id="A0A9D9DJQ5"/>
<evidence type="ECO:0000259" key="10">
    <source>
        <dbReference type="Pfam" id="PF02823"/>
    </source>
</evidence>
<keyword evidence="8" id="KW-0375">Hydrogen ion transport</keyword>
<evidence type="ECO:0000256" key="4">
    <source>
        <dbReference type="ARBA" id="ARBA00023065"/>
    </source>
</evidence>
<keyword evidence="9" id="KW-0175">Coiled coil</keyword>
<dbReference type="GO" id="GO:0005886">
    <property type="term" value="C:plasma membrane"/>
    <property type="evidence" value="ECO:0007669"/>
    <property type="project" value="UniProtKB-SubCell"/>
</dbReference>
<dbReference type="CDD" id="cd12152">
    <property type="entry name" value="F1-ATPase_delta"/>
    <property type="match status" value="1"/>
</dbReference>
<evidence type="ECO:0000256" key="6">
    <source>
        <dbReference type="ARBA" id="ARBA00023196"/>
    </source>
</evidence>
<evidence type="ECO:0000313" key="11">
    <source>
        <dbReference type="EMBL" id="MBO8427711.1"/>
    </source>
</evidence>
<dbReference type="InterPro" id="IPR036771">
    <property type="entry name" value="ATPsynth_dsu/esu_N"/>
</dbReference>
<sequence length="141" mass="16196">MSDTLFNLDILTPTTHYDVKKVKEVKVITDNGEITILSHHEEYLGNVEISLLVVVNEDNTSEYYAVNGGVVHFDNEANTCKLMLNKIYNAKDIDLEKVKQQKEDALNKLKSNLTNYEHKEAERSLRKALNKQLIKDLYGKQ</sequence>
<keyword evidence="5 8" id="KW-0472">Membrane</keyword>
<comment type="subunit">
    <text evidence="8">F-type ATPases have 2 components, CF(1) - the catalytic core - and CF(0) - the membrane proton channel. CF(1) has five subunits: alpha(3), beta(3), gamma(1), delta(1), epsilon(1). CF(0) has three main subunits: a, b and c.</text>
</comment>
<dbReference type="HAMAP" id="MF_00530">
    <property type="entry name" value="ATP_synth_epsil_bac"/>
    <property type="match status" value="1"/>
</dbReference>
<evidence type="ECO:0000256" key="9">
    <source>
        <dbReference type="SAM" id="Coils"/>
    </source>
</evidence>
<proteinExistence type="inferred from homology"/>
<reference evidence="11" key="1">
    <citation type="submission" date="2020-10" db="EMBL/GenBank/DDBJ databases">
        <authorList>
            <person name="Gilroy R."/>
        </authorList>
    </citation>
    <scope>NUCLEOTIDE SEQUENCE</scope>
    <source>
        <strain evidence="11">11159</strain>
    </source>
</reference>
<evidence type="ECO:0000256" key="7">
    <source>
        <dbReference type="ARBA" id="ARBA00023310"/>
    </source>
</evidence>
<dbReference type="InterPro" id="IPR001469">
    <property type="entry name" value="ATP_synth_F1_dsu/esu"/>
</dbReference>
<evidence type="ECO:0000256" key="5">
    <source>
        <dbReference type="ARBA" id="ARBA00023136"/>
    </source>
</evidence>
<dbReference type="Pfam" id="PF02823">
    <property type="entry name" value="ATP-synt_DE_N"/>
    <property type="match status" value="1"/>
</dbReference>
<keyword evidence="4 8" id="KW-0406">Ion transport</keyword>
<dbReference type="GO" id="GO:0012505">
    <property type="term" value="C:endomembrane system"/>
    <property type="evidence" value="ECO:0007669"/>
    <property type="project" value="UniProtKB-SubCell"/>
</dbReference>
<comment type="similarity">
    <text evidence="2 8">Belongs to the ATPase epsilon chain family.</text>
</comment>
<keyword evidence="3 8" id="KW-0813">Transport</keyword>
<organism evidence="11 12">
    <name type="scientific">Candidatus Onthovivens merdipullorum</name>
    <dbReference type="NCBI Taxonomy" id="2840889"/>
    <lineage>
        <taxon>Bacteria</taxon>
        <taxon>Bacillati</taxon>
        <taxon>Bacillota</taxon>
        <taxon>Bacilli</taxon>
        <taxon>Bacillales</taxon>
        <taxon>Candidatus Onthovivens</taxon>
    </lineage>
</organism>
<keyword evidence="8" id="KW-1003">Cell membrane</keyword>
<dbReference type="GO" id="GO:0045259">
    <property type="term" value="C:proton-transporting ATP synthase complex"/>
    <property type="evidence" value="ECO:0007669"/>
    <property type="project" value="UniProtKB-KW"/>
</dbReference>
<accession>A0A9D9DJQ5</accession>
<comment type="subcellular location">
    <subcellularLocation>
        <location evidence="8">Cell membrane</location>
        <topology evidence="8">Peripheral membrane protein</topology>
    </subcellularLocation>
    <subcellularLocation>
        <location evidence="1">Endomembrane system</location>
        <topology evidence="1">Peripheral membrane protein</topology>
    </subcellularLocation>
</comment>
<dbReference type="PANTHER" id="PTHR13822">
    <property type="entry name" value="ATP SYNTHASE DELTA/EPSILON CHAIN"/>
    <property type="match status" value="1"/>
</dbReference>
<keyword evidence="7 8" id="KW-0066">ATP synthesis</keyword>
<gene>
    <name evidence="8" type="primary">atpC</name>
    <name evidence="11" type="ORF">IAC58_04065</name>
</gene>
<protein>
    <recommendedName>
        <fullName evidence="8">ATP synthase epsilon chain</fullName>
    </recommendedName>
    <alternativeName>
        <fullName evidence="8">ATP synthase F1 sector epsilon subunit</fullName>
    </alternativeName>
    <alternativeName>
        <fullName evidence="8">F-ATPase epsilon subunit</fullName>
    </alternativeName>
</protein>
<name>A0A9D9DJQ5_9BACL</name>
<dbReference type="InterPro" id="IPR020546">
    <property type="entry name" value="ATP_synth_F1_dsu/esu_N"/>
</dbReference>
<evidence type="ECO:0000256" key="2">
    <source>
        <dbReference type="ARBA" id="ARBA00005712"/>
    </source>
</evidence>
<comment type="function">
    <text evidence="8">Produces ATP from ADP in the presence of a proton gradient across the membrane.</text>
</comment>
<dbReference type="EMBL" id="JADIMY010000080">
    <property type="protein sequence ID" value="MBO8427711.1"/>
    <property type="molecule type" value="Genomic_DNA"/>
</dbReference>
<feature type="coiled-coil region" evidence="9">
    <location>
        <begin position="88"/>
        <end position="119"/>
    </location>
</feature>
<keyword evidence="6 8" id="KW-0139">CF(1)</keyword>
<feature type="domain" description="ATP synthase F1 complex delta/epsilon subunit N-terminal" evidence="10">
    <location>
        <begin position="6"/>
        <end position="76"/>
    </location>
</feature>
<reference evidence="11" key="2">
    <citation type="journal article" date="2021" name="PeerJ">
        <title>Extensive microbial diversity within the chicken gut microbiome revealed by metagenomics and culture.</title>
        <authorList>
            <person name="Gilroy R."/>
            <person name="Ravi A."/>
            <person name="Getino M."/>
            <person name="Pursley I."/>
            <person name="Horton D.L."/>
            <person name="Alikhan N.F."/>
            <person name="Baker D."/>
            <person name="Gharbi K."/>
            <person name="Hall N."/>
            <person name="Watson M."/>
            <person name="Adriaenssens E.M."/>
            <person name="Foster-Nyarko E."/>
            <person name="Jarju S."/>
            <person name="Secka A."/>
            <person name="Antonio M."/>
            <person name="Oren A."/>
            <person name="Chaudhuri R.R."/>
            <person name="La Ragione R."/>
            <person name="Hildebrand F."/>
            <person name="Pallen M.J."/>
        </authorList>
    </citation>
    <scope>NUCLEOTIDE SEQUENCE</scope>
    <source>
        <strain evidence="11">11159</strain>
    </source>
</reference>
<dbReference type="SUPFAM" id="SSF51344">
    <property type="entry name" value="Epsilon subunit of F1F0-ATP synthase N-terminal domain"/>
    <property type="match status" value="1"/>
</dbReference>